<name>A0A502D402_9MICO</name>
<dbReference type="OrthoDB" id="9796461at2"/>
<dbReference type="Proteomes" id="UP000317722">
    <property type="component" value="Unassembled WGS sequence"/>
</dbReference>
<dbReference type="GO" id="GO:0016747">
    <property type="term" value="F:acyltransferase activity, transferring groups other than amino-acyl groups"/>
    <property type="evidence" value="ECO:0007669"/>
    <property type="project" value="InterPro"/>
</dbReference>
<feature type="transmembrane region" description="Helical" evidence="2">
    <location>
        <begin position="161"/>
        <end position="178"/>
    </location>
</feature>
<feature type="transmembrane region" description="Helical" evidence="2">
    <location>
        <begin position="55"/>
        <end position="76"/>
    </location>
</feature>
<keyword evidence="4" id="KW-0012">Acyltransferase</keyword>
<keyword evidence="2" id="KW-1133">Transmembrane helix</keyword>
<comment type="caution">
    <text evidence="4">The sequence shown here is derived from an EMBL/GenBank/DDBJ whole genome shotgun (WGS) entry which is preliminary data.</text>
</comment>
<reference evidence="4 5" key="1">
    <citation type="journal article" date="2019" name="Environ. Microbiol.">
        <title>Species interactions and distinct microbial communities in high Arctic permafrost affected cryosols are associated with the CH4 and CO2 gas fluxes.</title>
        <authorList>
            <person name="Altshuler I."/>
            <person name="Hamel J."/>
            <person name="Turney S."/>
            <person name="Magnuson E."/>
            <person name="Levesque R."/>
            <person name="Greer C."/>
            <person name="Whyte L.G."/>
        </authorList>
    </citation>
    <scope>NUCLEOTIDE SEQUENCE [LARGE SCALE GENOMIC DNA]</scope>
    <source>
        <strain evidence="4 5">S9.3A</strain>
    </source>
</reference>
<feature type="transmembrane region" description="Helical" evidence="2">
    <location>
        <begin position="263"/>
        <end position="283"/>
    </location>
</feature>
<protein>
    <submittedName>
        <fullName evidence="4">Acyltransferase</fullName>
    </submittedName>
</protein>
<keyword evidence="2" id="KW-0812">Transmembrane</keyword>
<evidence type="ECO:0000256" key="2">
    <source>
        <dbReference type="SAM" id="Phobius"/>
    </source>
</evidence>
<evidence type="ECO:0000313" key="4">
    <source>
        <dbReference type="EMBL" id="TPG19490.1"/>
    </source>
</evidence>
<feature type="transmembrane region" description="Helical" evidence="2">
    <location>
        <begin position="185"/>
        <end position="204"/>
    </location>
</feature>
<organism evidence="4 5">
    <name type="scientific">Pedococcus bigeumensis</name>
    <dbReference type="NCBI Taxonomy" id="433644"/>
    <lineage>
        <taxon>Bacteria</taxon>
        <taxon>Bacillati</taxon>
        <taxon>Actinomycetota</taxon>
        <taxon>Actinomycetes</taxon>
        <taxon>Micrococcales</taxon>
        <taxon>Intrasporangiaceae</taxon>
        <taxon>Pedococcus</taxon>
    </lineage>
</organism>
<dbReference type="InterPro" id="IPR002656">
    <property type="entry name" value="Acyl_transf_3_dom"/>
</dbReference>
<dbReference type="AlphaFoldDB" id="A0A502D402"/>
<feature type="transmembrane region" description="Helical" evidence="2">
    <location>
        <begin position="240"/>
        <end position="257"/>
    </location>
</feature>
<feature type="transmembrane region" description="Helical" evidence="2">
    <location>
        <begin position="97"/>
        <end position="121"/>
    </location>
</feature>
<dbReference type="Pfam" id="PF01757">
    <property type="entry name" value="Acyl_transf_3"/>
    <property type="match status" value="1"/>
</dbReference>
<dbReference type="GO" id="GO:0016020">
    <property type="term" value="C:membrane"/>
    <property type="evidence" value="ECO:0007669"/>
    <property type="project" value="TreeGrafter"/>
</dbReference>
<dbReference type="InterPro" id="IPR050879">
    <property type="entry name" value="Acyltransferase_3"/>
</dbReference>
<feature type="domain" description="Acyltransferase 3" evidence="3">
    <location>
        <begin position="18"/>
        <end position="339"/>
    </location>
</feature>
<keyword evidence="5" id="KW-1185">Reference proteome</keyword>
<feature type="region of interest" description="Disordered" evidence="1">
    <location>
        <begin position="362"/>
        <end position="383"/>
    </location>
</feature>
<keyword evidence="4" id="KW-0808">Transferase</keyword>
<feature type="transmembrane region" description="Helical" evidence="2">
    <location>
        <begin position="210"/>
        <end position="231"/>
    </location>
</feature>
<keyword evidence="2" id="KW-0472">Membrane</keyword>
<evidence type="ECO:0000256" key="1">
    <source>
        <dbReference type="SAM" id="MobiDB-lite"/>
    </source>
</evidence>
<proteinExistence type="predicted"/>
<dbReference type="EMBL" id="RCZM01000001">
    <property type="protein sequence ID" value="TPG19490.1"/>
    <property type="molecule type" value="Genomic_DNA"/>
</dbReference>
<dbReference type="GO" id="GO:0009103">
    <property type="term" value="P:lipopolysaccharide biosynthetic process"/>
    <property type="evidence" value="ECO:0007669"/>
    <property type="project" value="TreeGrafter"/>
</dbReference>
<accession>A0A502D402</accession>
<dbReference type="PANTHER" id="PTHR23028:SF53">
    <property type="entry name" value="ACYL_TRANSF_3 DOMAIN-CONTAINING PROTEIN"/>
    <property type="match status" value="1"/>
</dbReference>
<feature type="transmembrane region" description="Helical" evidence="2">
    <location>
        <begin position="323"/>
        <end position="344"/>
    </location>
</feature>
<sequence length="383" mass="41783">MIGEAPAPSSERRSPLPALTGLRVLAASWVVLFHYRPDLEALAPWTTPADTFMQAGYLGVDLFFPLSGFILAYNYADSMSTFSRQSAISFIRNRFARVWPVHFVALNVDLAMAVAMGTLGIGEGGHRRTPAAYGQNVLMVHNWFNDRPSFNGPAWSIASEWFAYLLAPLLFVLVARVVRARTSVLFAALSYAAMLTVFALFALPNGNLEHMFYVRIMGEFIAGMFLCLAWVRGGLSLGRLAPLLPVVVLAVALVPAVSSSDYWMAPAMGLVVAVVASAGGWVGSWLSTSFMVAAGEASYCLYMTHYLMRPVVTWLREWGDDAWWSAALAVAALVLALGAAAWLMHVLVERPARRLVHVRSRTPEPAPVGAGHHGPQPDREDFA</sequence>
<feature type="transmembrane region" description="Helical" evidence="2">
    <location>
        <begin position="290"/>
        <end position="308"/>
    </location>
</feature>
<gene>
    <name evidence="4" type="ORF">EAH86_03245</name>
</gene>
<evidence type="ECO:0000313" key="5">
    <source>
        <dbReference type="Proteomes" id="UP000317722"/>
    </source>
</evidence>
<evidence type="ECO:0000259" key="3">
    <source>
        <dbReference type="Pfam" id="PF01757"/>
    </source>
</evidence>
<dbReference type="PANTHER" id="PTHR23028">
    <property type="entry name" value="ACETYLTRANSFERASE"/>
    <property type="match status" value="1"/>
</dbReference>